<dbReference type="AlphaFoldDB" id="A0A1I3CER1"/>
<organism evidence="6 7">
    <name type="scientific">Pisciglobus halotolerans</name>
    <dbReference type="NCBI Taxonomy" id="745365"/>
    <lineage>
        <taxon>Bacteria</taxon>
        <taxon>Bacillati</taxon>
        <taxon>Bacillota</taxon>
        <taxon>Bacilli</taxon>
        <taxon>Lactobacillales</taxon>
        <taxon>Carnobacteriaceae</taxon>
    </lineage>
</organism>
<proteinExistence type="inferred from homology"/>
<feature type="binding site" evidence="4">
    <location>
        <begin position="131"/>
        <end position="139"/>
    </location>
    <ligand>
        <name>ATP</name>
        <dbReference type="ChEBI" id="CHEBI:30616"/>
    </ligand>
</feature>
<protein>
    <recommendedName>
        <fullName evidence="5">5-formyltetrahydrofolate cyclo-ligase</fullName>
        <ecNumber evidence="5">6.3.3.2</ecNumber>
    </recommendedName>
</protein>
<evidence type="ECO:0000313" key="6">
    <source>
        <dbReference type="EMBL" id="SFH73030.1"/>
    </source>
</evidence>
<dbReference type="EC" id="6.3.3.2" evidence="5"/>
<feature type="binding site" evidence="4">
    <location>
        <position position="49"/>
    </location>
    <ligand>
        <name>substrate</name>
    </ligand>
</feature>
<accession>A0A1I3CER1</accession>
<gene>
    <name evidence="6" type="ORF">SAMN04489868_11729</name>
</gene>
<dbReference type="GO" id="GO:0046872">
    <property type="term" value="F:metal ion binding"/>
    <property type="evidence" value="ECO:0007669"/>
    <property type="project" value="UniProtKB-KW"/>
</dbReference>
<dbReference type="GO" id="GO:0005524">
    <property type="term" value="F:ATP binding"/>
    <property type="evidence" value="ECO:0007669"/>
    <property type="project" value="UniProtKB-KW"/>
</dbReference>
<evidence type="ECO:0000256" key="1">
    <source>
        <dbReference type="ARBA" id="ARBA00010638"/>
    </source>
</evidence>
<dbReference type="PANTHER" id="PTHR23407:SF1">
    <property type="entry name" value="5-FORMYLTETRAHYDROFOLATE CYCLO-LIGASE"/>
    <property type="match status" value="1"/>
</dbReference>
<dbReference type="PIRSF" id="PIRSF006806">
    <property type="entry name" value="FTHF_cligase"/>
    <property type="match status" value="1"/>
</dbReference>
<dbReference type="GO" id="GO:0030272">
    <property type="term" value="F:5-formyltetrahydrofolate cyclo-ligase activity"/>
    <property type="evidence" value="ECO:0007669"/>
    <property type="project" value="UniProtKB-EC"/>
</dbReference>
<evidence type="ECO:0000256" key="5">
    <source>
        <dbReference type="RuleBase" id="RU361279"/>
    </source>
</evidence>
<dbReference type="InterPro" id="IPR037171">
    <property type="entry name" value="NagB/RpiA_transferase-like"/>
</dbReference>
<keyword evidence="5" id="KW-0479">Metal-binding</keyword>
<keyword evidence="6" id="KW-0436">Ligase</keyword>
<dbReference type="NCBIfam" id="TIGR02727">
    <property type="entry name" value="MTHFS_bact"/>
    <property type="match status" value="1"/>
</dbReference>
<dbReference type="Gene3D" id="3.40.50.10420">
    <property type="entry name" value="NagB/RpiA/CoA transferase-like"/>
    <property type="match status" value="1"/>
</dbReference>
<sequence>MNKQKIRTDMIQLLKSYPKKEKQREEEKIMHTLFKTKMWKNAKTIAVVMAQDFEFDTNKIIEKAWEEGKTVALPRAKAGGIMDVVPYSKDMQLERTSFGILEPARTLTALSKKEIELIIVPGLAFSTDGFRVGFGGGYYDRFLKDYDGVTVSLVLEKQLIALPNPEPFDVPLDFLITADQIFRFNR</sequence>
<evidence type="ECO:0000256" key="2">
    <source>
        <dbReference type="ARBA" id="ARBA00022741"/>
    </source>
</evidence>
<comment type="cofactor">
    <cofactor evidence="5">
        <name>Mg(2+)</name>
        <dbReference type="ChEBI" id="CHEBI:18420"/>
    </cofactor>
</comment>
<comment type="similarity">
    <text evidence="1 5">Belongs to the 5-formyltetrahydrofolate cyclo-ligase family.</text>
</comment>
<dbReference type="Pfam" id="PF01812">
    <property type="entry name" value="5-FTHF_cyc-lig"/>
    <property type="match status" value="1"/>
</dbReference>
<dbReference type="OrthoDB" id="9801938at2"/>
<name>A0A1I3CER1_9LACT</name>
<dbReference type="EMBL" id="FOQE01000017">
    <property type="protein sequence ID" value="SFH73030.1"/>
    <property type="molecule type" value="Genomic_DNA"/>
</dbReference>
<dbReference type="GO" id="GO:0035999">
    <property type="term" value="P:tetrahydrofolate interconversion"/>
    <property type="evidence" value="ECO:0007669"/>
    <property type="project" value="TreeGrafter"/>
</dbReference>
<dbReference type="PANTHER" id="PTHR23407">
    <property type="entry name" value="ATPASE INHIBITOR/5-FORMYLTETRAHYDROFOLATE CYCLO-LIGASE"/>
    <property type="match status" value="1"/>
</dbReference>
<comment type="catalytic activity">
    <reaction evidence="5">
        <text>(6S)-5-formyl-5,6,7,8-tetrahydrofolate + ATP = (6R)-5,10-methenyltetrahydrofolate + ADP + phosphate</text>
        <dbReference type="Rhea" id="RHEA:10488"/>
        <dbReference type="ChEBI" id="CHEBI:30616"/>
        <dbReference type="ChEBI" id="CHEBI:43474"/>
        <dbReference type="ChEBI" id="CHEBI:57455"/>
        <dbReference type="ChEBI" id="CHEBI:57457"/>
        <dbReference type="ChEBI" id="CHEBI:456216"/>
        <dbReference type="EC" id="6.3.3.2"/>
    </reaction>
</comment>
<evidence type="ECO:0000313" key="7">
    <source>
        <dbReference type="Proteomes" id="UP000198668"/>
    </source>
</evidence>
<keyword evidence="3 4" id="KW-0067">ATP-binding</keyword>
<dbReference type="InterPro" id="IPR024185">
    <property type="entry name" value="FTHF_cligase-like_sf"/>
</dbReference>
<evidence type="ECO:0000256" key="3">
    <source>
        <dbReference type="ARBA" id="ARBA00022840"/>
    </source>
</evidence>
<evidence type="ECO:0000256" key="4">
    <source>
        <dbReference type="PIRSR" id="PIRSR006806-1"/>
    </source>
</evidence>
<dbReference type="Proteomes" id="UP000198668">
    <property type="component" value="Unassembled WGS sequence"/>
</dbReference>
<dbReference type="RefSeq" id="WP_092092430.1">
    <property type="nucleotide sequence ID" value="NZ_FOQE01000017.1"/>
</dbReference>
<dbReference type="InterPro" id="IPR002698">
    <property type="entry name" value="FTHF_cligase"/>
</dbReference>
<reference evidence="6 7" key="1">
    <citation type="submission" date="2016-10" db="EMBL/GenBank/DDBJ databases">
        <authorList>
            <person name="de Groot N.N."/>
        </authorList>
    </citation>
    <scope>NUCLEOTIDE SEQUENCE [LARGE SCALE GENOMIC DNA]</scope>
    <source>
        <strain evidence="6 7">DSM 27630</strain>
    </source>
</reference>
<keyword evidence="5" id="KW-0460">Magnesium</keyword>
<dbReference type="GO" id="GO:0009396">
    <property type="term" value="P:folic acid-containing compound biosynthetic process"/>
    <property type="evidence" value="ECO:0007669"/>
    <property type="project" value="TreeGrafter"/>
</dbReference>
<keyword evidence="2 4" id="KW-0547">Nucleotide-binding</keyword>
<keyword evidence="7" id="KW-1185">Reference proteome</keyword>
<dbReference type="SUPFAM" id="SSF100950">
    <property type="entry name" value="NagB/RpiA/CoA transferase-like"/>
    <property type="match status" value="1"/>
</dbReference>
<feature type="binding site" evidence="4">
    <location>
        <position position="54"/>
    </location>
    <ligand>
        <name>substrate</name>
    </ligand>
</feature>
<feature type="binding site" evidence="4">
    <location>
        <begin position="3"/>
        <end position="7"/>
    </location>
    <ligand>
        <name>ATP</name>
        <dbReference type="ChEBI" id="CHEBI:30616"/>
    </ligand>
</feature>